<keyword evidence="1" id="KW-0472">Membrane</keyword>
<reference evidence="2" key="1">
    <citation type="journal article" date="2015" name="Nature">
        <title>Complex archaea that bridge the gap between prokaryotes and eukaryotes.</title>
        <authorList>
            <person name="Spang A."/>
            <person name="Saw J.H."/>
            <person name="Jorgensen S.L."/>
            <person name="Zaremba-Niedzwiedzka K."/>
            <person name="Martijn J."/>
            <person name="Lind A.E."/>
            <person name="van Eijk R."/>
            <person name="Schleper C."/>
            <person name="Guy L."/>
            <person name="Ettema T.J."/>
        </authorList>
    </citation>
    <scope>NUCLEOTIDE SEQUENCE</scope>
</reference>
<feature type="non-terminal residue" evidence="2">
    <location>
        <position position="1"/>
    </location>
</feature>
<keyword evidence="1" id="KW-0812">Transmembrane</keyword>
<dbReference type="AlphaFoldDB" id="A0A0F9H0T1"/>
<name>A0A0F9H0T1_9ZZZZ</name>
<evidence type="ECO:0000256" key="1">
    <source>
        <dbReference type="SAM" id="Phobius"/>
    </source>
</evidence>
<gene>
    <name evidence="2" type="ORF">LCGC14_1843380</name>
</gene>
<organism evidence="2">
    <name type="scientific">marine sediment metagenome</name>
    <dbReference type="NCBI Taxonomy" id="412755"/>
    <lineage>
        <taxon>unclassified sequences</taxon>
        <taxon>metagenomes</taxon>
        <taxon>ecological metagenomes</taxon>
    </lineage>
</organism>
<keyword evidence="1" id="KW-1133">Transmembrane helix</keyword>
<feature type="transmembrane region" description="Helical" evidence="1">
    <location>
        <begin position="34"/>
        <end position="54"/>
    </location>
</feature>
<sequence>GYLGGCLLGKYEEEANAVVKLCGQFLLEWMVRPLAIVLPAIMEWIIFVCLTIPYEYVVVPYDDLITFMVAAMKPKLDLVVDLVLAQVTVKPRPIHIAAAIGAKSLDLFHNTETRHPAQRHHIAAIFSLGKLRDAPGTADLVQAVALAARHFVGLDHADQPRIGFEGVFDHLKIARLKDMQRQARAGQ</sequence>
<comment type="caution">
    <text evidence="2">The sequence shown here is derived from an EMBL/GenBank/DDBJ whole genome shotgun (WGS) entry which is preliminary data.</text>
</comment>
<dbReference type="EMBL" id="LAZR01018403">
    <property type="protein sequence ID" value="KKL96546.1"/>
    <property type="molecule type" value="Genomic_DNA"/>
</dbReference>
<proteinExistence type="predicted"/>
<evidence type="ECO:0000313" key="2">
    <source>
        <dbReference type="EMBL" id="KKL96546.1"/>
    </source>
</evidence>
<accession>A0A0F9H0T1</accession>
<protein>
    <submittedName>
        <fullName evidence="2">Uncharacterized protein</fullName>
    </submittedName>
</protein>